<protein>
    <submittedName>
        <fullName evidence="2">Uncharacterized protein</fullName>
    </submittedName>
</protein>
<proteinExistence type="predicted"/>
<dbReference type="AlphaFoldDB" id="A0A5J4U6K7"/>
<accession>A0A5J4U6K7</accession>
<feature type="compositionally biased region" description="Acidic residues" evidence="1">
    <location>
        <begin position="328"/>
        <end position="340"/>
    </location>
</feature>
<evidence type="ECO:0000256" key="1">
    <source>
        <dbReference type="SAM" id="MobiDB-lite"/>
    </source>
</evidence>
<evidence type="ECO:0000313" key="3">
    <source>
        <dbReference type="Proteomes" id="UP000324800"/>
    </source>
</evidence>
<sequence>MLTNQNIDSQNKRLTCKFLDILYIEGLQLPSKLHDQVISGFNTLNSQDEMQQEGKFGALSLISVNKKNYDAIVQEGYFDDAIDSLSEKTIKKEVESVVINSLLIFLRNIYINSSEYTQQIMKQEIRANTLKKLVVQNDYKNETQILESSLIYPETMNKLMRIRRSVINKGNQYIIELIVAGLMDELFKEFDQLMKKKVYKYNNLKDRVFIYNKENEQEQIKSGHQIGQEEEIIRSSNENMEKADVYSTKSYEYEMYQLKRQNEEGESDKESVMGRKSLNEVMHIQYFGRPSADEQENESDQEKEIDLERDCGVNDIFNDNEDNKDKDDKDEEKEQEQENYEDDIEITEIEGFGEEGLMLIVMEIIKSLIYNNQEGNNMIVFETEFIDNILKLLNNN</sequence>
<feature type="compositionally biased region" description="Basic and acidic residues" evidence="1">
    <location>
        <begin position="300"/>
        <end position="312"/>
    </location>
</feature>
<organism evidence="2 3">
    <name type="scientific">Streblomastix strix</name>
    <dbReference type="NCBI Taxonomy" id="222440"/>
    <lineage>
        <taxon>Eukaryota</taxon>
        <taxon>Metamonada</taxon>
        <taxon>Preaxostyla</taxon>
        <taxon>Oxymonadida</taxon>
        <taxon>Streblomastigidae</taxon>
        <taxon>Streblomastix</taxon>
    </lineage>
</organism>
<gene>
    <name evidence="2" type="ORF">EZS28_038952</name>
</gene>
<reference evidence="2 3" key="1">
    <citation type="submission" date="2019-03" db="EMBL/GenBank/DDBJ databases">
        <title>Single cell metagenomics reveals metabolic interactions within the superorganism composed of flagellate Streblomastix strix and complex community of Bacteroidetes bacteria on its surface.</title>
        <authorList>
            <person name="Treitli S.C."/>
            <person name="Kolisko M."/>
            <person name="Husnik F."/>
            <person name="Keeling P."/>
            <person name="Hampl V."/>
        </authorList>
    </citation>
    <scope>NUCLEOTIDE SEQUENCE [LARGE SCALE GENOMIC DNA]</scope>
    <source>
        <strain evidence="2">ST1C</strain>
    </source>
</reference>
<dbReference type="EMBL" id="SNRW01020372">
    <property type="protein sequence ID" value="KAA6365521.1"/>
    <property type="molecule type" value="Genomic_DNA"/>
</dbReference>
<comment type="caution">
    <text evidence="2">The sequence shown here is derived from an EMBL/GenBank/DDBJ whole genome shotgun (WGS) entry which is preliminary data.</text>
</comment>
<name>A0A5J4U6K7_9EUKA</name>
<evidence type="ECO:0000313" key="2">
    <source>
        <dbReference type="EMBL" id="KAA6365521.1"/>
    </source>
</evidence>
<dbReference type="Proteomes" id="UP000324800">
    <property type="component" value="Unassembled WGS sequence"/>
</dbReference>
<feature type="region of interest" description="Disordered" evidence="1">
    <location>
        <begin position="287"/>
        <end position="340"/>
    </location>
</feature>
<feature type="non-terminal residue" evidence="2">
    <location>
        <position position="396"/>
    </location>
</feature>